<proteinExistence type="predicted"/>
<name>A0A4C1UTM1_EUMVA</name>
<comment type="caution">
    <text evidence="2">The sequence shown here is derived from an EMBL/GenBank/DDBJ whole genome shotgun (WGS) entry which is preliminary data.</text>
</comment>
<evidence type="ECO:0000313" key="2">
    <source>
        <dbReference type="EMBL" id="GBP29649.1"/>
    </source>
</evidence>
<dbReference type="EMBL" id="BGZK01000222">
    <property type="protein sequence ID" value="GBP29649.1"/>
    <property type="molecule type" value="Genomic_DNA"/>
</dbReference>
<gene>
    <name evidence="2" type="ORF">EVAR_79198_1</name>
</gene>
<feature type="compositionally biased region" description="Basic and acidic residues" evidence="1">
    <location>
        <begin position="112"/>
        <end position="121"/>
    </location>
</feature>
<protein>
    <submittedName>
        <fullName evidence="2">Uncharacterized protein</fullName>
    </submittedName>
</protein>
<reference evidence="2 3" key="1">
    <citation type="journal article" date="2019" name="Commun. Biol.">
        <title>The bagworm genome reveals a unique fibroin gene that provides high tensile strength.</title>
        <authorList>
            <person name="Kono N."/>
            <person name="Nakamura H."/>
            <person name="Ohtoshi R."/>
            <person name="Tomita M."/>
            <person name="Numata K."/>
            <person name="Arakawa K."/>
        </authorList>
    </citation>
    <scope>NUCLEOTIDE SEQUENCE [LARGE SCALE GENOMIC DNA]</scope>
</reference>
<evidence type="ECO:0000313" key="3">
    <source>
        <dbReference type="Proteomes" id="UP000299102"/>
    </source>
</evidence>
<organism evidence="2 3">
    <name type="scientific">Eumeta variegata</name>
    <name type="common">Bagworm moth</name>
    <name type="synonym">Eumeta japonica</name>
    <dbReference type="NCBI Taxonomy" id="151549"/>
    <lineage>
        <taxon>Eukaryota</taxon>
        <taxon>Metazoa</taxon>
        <taxon>Ecdysozoa</taxon>
        <taxon>Arthropoda</taxon>
        <taxon>Hexapoda</taxon>
        <taxon>Insecta</taxon>
        <taxon>Pterygota</taxon>
        <taxon>Neoptera</taxon>
        <taxon>Endopterygota</taxon>
        <taxon>Lepidoptera</taxon>
        <taxon>Glossata</taxon>
        <taxon>Ditrysia</taxon>
        <taxon>Tineoidea</taxon>
        <taxon>Psychidae</taxon>
        <taxon>Oiketicinae</taxon>
        <taxon>Eumeta</taxon>
    </lineage>
</organism>
<dbReference type="AlphaFoldDB" id="A0A4C1UTM1"/>
<evidence type="ECO:0000256" key="1">
    <source>
        <dbReference type="SAM" id="MobiDB-lite"/>
    </source>
</evidence>
<feature type="compositionally biased region" description="Polar residues" evidence="1">
    <location>
        <begin position="122"/>
        <end position="135"/>
    </location>
</feature>
<accession>A0A4C1UTM1</accession>
<dbReference type="Proteomes" id="UP000299102">
    <property type="component" value="Unassembled WGS sequence"/>
</dbReference>
<feature type="region of interest" description="Disordered" evidence="1">
    <location>
        <begin position="110"/>
        <end position="148"/>
    </location>
</feature>
<sequence length="172" mass="19661">MKQCYRDKRNVVHRHYFSDSLVLTHHSTKRGCGFELRLTVQRTKLCRSGWPANDATRRYNTPRPFLLLSRVPLLRHCDAFATNFTAAEFRASCRTLLRVVVSHVRIGISNENPREGPKKFGQESTGASDIQNPSVRTTARAASRAEEKGATLRMRHYGSCTSEHRKYILPSM</sequence>
<keyword evidence="3" id="KW-1185">Reference proteome</keyword>